<dbReference type="EMBL" id="HADW01019095">
    <property type="protein sequence ID" value="SBP20495.1"/>
    <property type="molecule type" value="Transcribed_RNA"/>
</dbReference>
<feature type="non-terminal residue" evidence="1">
    <location>
        <position position="97"/>
    </location>
</feature>
<dbReference type="AlphaFoldDB" id="A0A1A7XRT5"/>
<name>A0A1A7XRT5_9TELE</name>
<protein>
    <submittedName>
        <fullName evidence="1">Uncharacterized protein</fullName>
    </submittedName>
</protein>
<feature type="non-terminal residue" evidence="1">
    <location>
        <position position="1"/>
    </location>
</feature>
<dbReference type="EMBL" id="HADX01002796">
    <property type="protein sequence ID" value="SBP25028.1"/>
    <property type="molecule type" value="Transcribed_RNA"/>
</dbReference>
<evidence type="ECO:0000313" key="1">
    <source>
        <dbReference type="EMBL" id="SBP20495.1"/>
    </source>
</evidence>
<sequence>NIRMHEGQQKTVELREDLSLLGVLRTSKTSHRIPSIVLFEAGLSRQQPRPSLCRSFLSSFDFLVCLKKAPHTRRWRRSVDSRPSTVPRMFREQLSMA</sequence>
<accession>A0A1A7XRT5</accession>
<proteinExistence type="predicted"/>
<reference evidence="1" key="1">
    <citation type="submission" date="2016-05" db="EMBL/GenBank/DDBJ databases">
        <authorList>
            <person name="Lavstsen T."/>
            <person name="Jespersen J.S."/>
        </authorList>
    </citation>
    <scope>NUCLEOTIDE SEQUENCE</scope>
    <source>
        <tissue evidence="1">Brain</tissue>
    </source>
</reference>
<organism evidence="1">
    <name type="scientific">Iconisemion striatum</name>
    <dbReference type="NCBI Taxonomy" id="60296"/>
    <lineage>
        <taxon>Eukaryota</taxon>
        <taxon>Metazoa</taxon>
        <taxon>Chordata</taxon>
        <taxon>Craniata</taxon>
        <taxon>Vertebrata</taxon>
        <taxon>Euteleostomi</taxon>
        <taxon>Actinopterygii</taxon>
        <taxon>Neopterygii</taxon>
        <taxon>Teleostei</taxon>
        <taxon>Neoteleostei</taxon>
        <taxon>Acanthomorphata</taxon>
        <taxon>Ovalentaria</taxon>
        <taxon>Atherinomorphae</taxon>
        <taxon>Cyprinodontiformes</taxon>
        <taxon>Nothobranchiidae</taxon>
        <taxon>Iconisemion</taxon>
    </lineage>
</organism>
<gene>
    <name evidence="1" type="primary">LOAG_13019</name>
</gene>
<reference evidence="1" key="2">
    <citation type="submission" date="2016-06" db="EMBL/GenBank/DDBJ databases">
        <title>The genome of a short-lived fish provides insights into sex chromosome evolution and the genetic control of aging.</title>
        <authorList>
            <person name="Reichwald K."/>
            <person name="Felder M."/>
            <person name="Petzold A."/>
            <person name="Koch P."/>
            <person name="Groth M."/>
            <person name="Platzer M."/>
        </authorList>
    </citation>
    <scope>NUCLEOTIDE SEQUENCE</scope>
    <source>
        <tissue evidence="1">Brain</tissue>
    </source>
</reference>